<comment type="caution">
    <text evidence="5">The sequence shown here is derived from an EMBL/GenBank/DDBJ whole genome shotgun (WGS) entry which is preliminary data.</text>
</comment>
<dbReference type="EMBL" id="JBBJCI010000290">
    <property type="protein sequence ID" value="KAK7235742.1"/>
    <property type="molecule type" value="Genomic_DNA"/>
</dbReference>
<dbReference type="Proteomes" id="UP001363151">
    <property type="component" value="Unassembled WGS sequence"/>
</dbReference>
<dbReference type="InterPro" id="IPR029000">
    <property type="entry name" value="Cyclophilin-like_dom_sf"/>
</dbReference>
<dbReference type="InterPro" id="IPR044665">
    <property type="entry name" value="E_coli_cyclophilin_A-like"/>
</dbReference>
<accession>A0ABR1FQN6</accession>
<gene>
    <name evidence="5" type="ORF">SO694_0006719</name>
</gene>
<dbReference type="Gene3D" id="2.40.100.10">
    <property type="entry name" value="Cyclophilin-like"/>
    <property type="match status" value="1"/>
</dbReference>
<dbReference type="InterPro" id="IPR002130">
    <property type="entry name" value="Cyclophilin-type_PPIase_dom"/>
</dbReference>
<proteinExistence type="predicted"/>
<keyword evidence="6" id="KW-1185">Reference proteome</keyword>
<dbReference type="EC" id="5.2.1.8" evidence="1"/>
<evidence type="ECO:0000256" key="2">
    <source>
        <dbReference type="ARBA" id="ARBA00023110"/>
    </source>
</evidence>
<name>A0ABR1FQN6_AURAN</name>
<feature type="domain" description="PPIase cyclophilin-type" evidence="4">
    <location>
        <begin position="43"/>
        <end position="179"/>
    </location>
</feature>
<dbReference type="PROSITE" id="PS50072">
    <property type="entry name" value="CSA_PPIASE_2"/>
    <property type="match status" value="1"/>
</dbReference>
<dbReference type="Pfam" id="PF00160">
    <property type="entry name" value="Pro_isomerase"/>
    <property type="match status" value="1"/>
</dbReference>
<dbReference type="PANTHER" id="PTHR43246">
    <property type="entry name" value="PEPTIDYL-PROLYL CIS-TRANS ISOMERASE CYP38, CHLOROPLASTIC"/>
    <property type="match status" value="1"/>
</dbReference>
<keyword evidence="2" id="KW-0697">Rotamase</keyword>
<dbReference type="GO" id="GO:0016853">
    <property type="term" value="F:isomerase activity"/>
    <property type="evidence" value="ECO:0007669"/>
    <property type="project" value="UniProtKB-KW"/>
</dbReference>
<organism evidence="5 6">
    <name type="scientific">Aureococcus anophagefferens</name>
    <name type="common">Harmful bloom alga</name>
    <dbReference type="NCBI Taxonomy" id="44056"/>
    <lineage>
        <taxon>Eukaryota</taxon>
        <taxon>Sar</taxon>
        <taxon>Stramenopiles</taxon>
        <taxon>Ochrophyta</taxon>
        <taxon>Pelagophyceae</taxon>
        <taxon>Pelagomonadales</taxon>
        <taxon>Pelagomonadaceae</taxon>
        <taxon>Aureococcus</taxon>
    </lineage>
</organism>
<evidence type="ECO:0000313" key="5">
    <source>
        <dbReference type="EMBL" id="KAK7235742.1"/>
    </source>
</evidence>
<sequence length="228" mass="24558">MAKAVLLLATASRALQQIDRRRVLGGALLPVAPTLAVAAAPEPFTASIALEGLGDVEVEVRPDWAPLASERFRELVDARFFDDSRLFRVLPGYVAQFGIAGEPAVNKEWLLPKEKRLLDEPRATTNARGTLSFASGGKNTRTTQIYVNLGDNGGLPNMLDAQGFVPFARVTRGMDLVDKAYSGYGLVESLTGGLGGSVNQGKAIYYGNAYLDEAYPKLTRISSIKRAN</sequence>
<evidence type="ECO:0000256" key="1">
    <source>
        <dbReference type="ARBA" id="ARBA00013194"/>
    </source>
</evidence>
<dbReference type="SUPFAM" id="SSF50891">
    <property type="entry name" value="Cyclophilin-like"/>
    <property type="match status" value="1"/>
</dbReference>
<reference evidence="5 6" key="1">
    <citation type="submission" date="2024-03" db="EMBL/GenBank/DDBJ databases">
        <title>Aureococcus anophagefferens CCMP1851 and Kratosvirus quantuckense: Draft genome of a second virus-susceptible host strain in the model system.</title>
        <authorList>
            <person name="Chase E."/>
            <person name="Truchon A.R."/>
            <person name="Schepens W."/>
            <person name="Wilhelm S.W."/>
        </authorList>
    </citation>
    <scope>NUCLEOTIDE SEQUENCE [LARGE SCALE GENOMIC DNA]</scope>
    <source>
        <strain evidence="5 6">CCMP1851</strain>
    </source>
</reference>
<evidence type="ECO:0000259" key="4">
    <source>
        <dbReference type="PROSITE" id="PS50072"/>
    </source>
</evidence>
<protein>
    <recommendedName>
        <fullName evidence="1">peptidylprolyl isomerase</fullName>
        <ecNumber evidence="1">5.2.1.8</ecNumber>
    </recommendedName>
</protein>
<keyword evidence="3 5" id="KW-0413">Isomerase</keyword>
<evidence type="ECO:0000256" key="3">
    <source>
        <dbReference type="ARBA" id="ARBA00023235"/>
    </source>
</evidence>
<evidence type="ECO:0000313" key="6">
    <source>
        <dbReference type="Proteomes" id="UP001363151"/>
    </source>
</evidence>